<accession>A0A8J3GH25</accession>
<evidence type="ECO:0000313" key="1">
    <source>
        <dbReference type="EMBL" id="GHC69194.1"/>
    </source>
</evidence>
<sequence>MIRFLSLLNHLPAAIFLSLLLGSPLLVNAVQASVEANSAFIEAPFSKKNSGAGFVLMVSLQRA</sequence>
<dbReference type="AlphaFoldDB" id="A0A8J3GH25"/>
<name>A0A8J3GH25_9HYPH</name>
<gene>
    <name evidence="1" type="ORF">GCM10010136_14720</name>
</gene>
<evidence type="ECO:0000313" key="2">
    <source>
        <dbReference type="Proteomes" id="UP000641137"/>
    </source>
</evidence>
<dbReference type="RefSeq" id="WP_189489348.1">
    <property type="nucleotide sequence ID" value="NZ_BMZO01000004.1"/>
</dbReference>
<comment type="caution">
    <text evidence="1">The sequence shown here is derived from an EMBL/GenBank/DDBJ whole genome shotgun (WGS) entry which is preliminary data.</text>
</comment>
<protein>
    <submittedName>
        <fullName evidence="1">Uncharacterized protein</fullName>
    </submittedName>
</protein>
<dbReference type="Proteomes" id="UP000641137">
    <property type="component" value="Unassembled WGS sequence"/>
</dbReference>
<organism evidence="1 2">
    <name type="scientific">Limoniibacter endophyticus</name>
    <dbReference type="NCBI Taxonomy" id="1565040"/>
    <lineage>
        <taxon>Bacteria</taxon>
        <taxon>Pseudomonadati</taxon>
        <taxon>Pseudomonadota</taxon>
        <taxon>Alphaproteobacteria</taxon>
        <taxon>Hyphomicrobiales</taxon>
        <taxon>Bartonellaceae</taxon>
        <taxon>Limoniibacter</taxon>
    </lineage>
</organism>
<dbReference type="EMBL" id="BMZO01000004">
    <property type="protein sequence ID" value="GHC69194.1"/>
    <property type="molecule type" value="Genomic_DNA"/>
</dbReference>
<keyword evidence="2" id="KW-1185">Reference proteome</keyword>
<reference evidence="1" key="1">
    <citation type="journal article" date="2014" name="Int. J. Syst. Evol. Microbiol.">
        <title>Complete genome sequence of Corynebacterium casei LMG S-19264T (=DSM 44701T), isolated from a smear-ripened cheese.</title>
        <authorList>
            <consortium name="US DOE Joint Genome Institute (JGI-PGF)"/>
            <person name="Walter F."/>
            <person name="Albersmeier A."/>
            <person name="Kalinowski J."/>
            <person name="Ruckert C."/>
        </authorList>
    </citation>
    <scope>NUCLEOTIDE SEQUENCE</scope>
    <source>
        <strain evidence="1">KCTC 42097</strain>
    </source>
</reference>
<proteinExistence type="predicted"/>
<reference evidence="1" key="2">
    <citation type="submission" date="2020-09" db="EMBL/GenBank/DDBJ databases">
        <authorList>
            <person name="Sun Q."/>
            <person name="Kim S."/>
        </authorList>
    </citation>
    <scope>NUCLEOTIDE SEQUENCE</scope>
    <source>
        <strain evidence="1">KCTC 42097</strain>
    </source>
</reference>